<reference evidence="3" key="1">
    <citation type="submission" date="2005-09" db="EMBL/GenBank/DDBJ databases">
        <title>Annotation of the Aspergillus terreus NIH2624 genome.</title>
        <authorList>
            <person name="Birren B.W."/>
            <person name="Lander E.S."/>
            <person name="Galagan J.E."/>
            <person name="Nusbaum C."/>
            <person name="Devon K."/>
            <person name="Henn M."/>
            <person name="Ma L.-J."/>
            <person name="Jaffe D.B."/>
            <person name="Butler J."/>
            <person name="Alvarez P."/>
            <person name="Gnerre S."/>
            <person name="Grabherr M."/>
            <person name="Kleber M."/>
            <person name="Mauceli E.W."/>
            <person name="Brockman W."/>
            <person name="Rounsley S."/>
            <person name="Young S.K."/>
            <person name="LaButti K."/>
            <person name="Pushparaj V."/>
            <person name="DeCaprio D."/>
            <person name="Crawford M."/>
            <person name="Koehrsen M."/>
            <person name="Engels R."/>
            <person name="Montgomery P."/>
            <person name="Pearson M."/>
            <person name="Howarth C."/>
            <person name="Larson L."/>
            <person name="Luoma S."/>
            <person name="White J."/>
            <person name="Alvarado L."/>
            <person name="Kodira C.D."/>
            <person name="Zeng Q."/>
            <person name="Oleary S."/>
            <person name="Yandava C."/>
            <person name="Denning D.W."/>
            <person name="Nierman W.C."/>
            <person name="Milne T."/>
            <person name="Madden K."/>
        </authorList>
    </citation>
    <scope>NUCLEOTIDE SEQUENCE [LARGE SCALE GENOMIC DNA]</scope>
    <source>
        <strain evidence="3">NIH 2624 / FGSC A1156</strain>
    </source>
</reference>
<feature type="region of interest" description="Disordered" evidence="1">
    <location>
        <begin position="82"/>
        <end position="104"/>
    </location>
</feature>
<dbReference type="GeneID" id="4318658"/>
<name>Q0CRF4_ASPTN</name>
<organism evidence="2 3">
    <name type="scientific">Aspergillus terreus (strain NIH 2624 / FGSC A1156)</name>
    <dbReference type="NCBI Taxonomy" id="341663"/>
    <lineage>
        <taxon>Eukaryota</taxon>
        <taxon>Fungi</taxon>
        <taxon>Dikarya</taxon>
        <taxon>Ascomycota</taxon>
        <taxon>Pezizomycotina</taxon>
        <taxon>Eurotiomycetes</taxon>
        <taxon>Eurotiomycetidae</taxon>
        <taxon>Eurotiales</taxon>
        <taxon>Aspergillaceae</taxon>
        <taxon>Aspergillus</taxon>
        <taxon>Aspergillus subgen. Circumdati</taxon>
    </lineage>
</organism>
<dbReference type="AlphaFoldDB" id="Q0CRF4"/>
<evidence type="ECO:0000256" key="1">
    <source>
        <dbReference type="SAM" id="MobiDB-lite"/>
    </source>
</evidence>
<evidence type="ECO:0000313" key="3">
    <source>
        <dbReference type="Proteomes" id="UP000007963"/>
    </source>
</evidence>
<accession>Q0CRF4</accession>
<evidence type="ECO:0000313" key="2">
    <source>
        <dbReference type="EMBL" id="EAU35532.1"/>
    </source>
</evidence>
<protein>
    <submittedName>
        <fullName evidence="2">Uncharacterized protein</fullName>
    </submittedName>
</protein>
<dbReference type="RefSeq" id="XP_001212908.1">
    <property type="nucleotide sequence ID" value="XM_001212908.1"/>
</dbReference>
<dbReference type="Proteomes" id="UP000007963">
    <property type="component" value="Unassembled WGS sequence"/>
</dbReference>
<gene>
    <name evidence="2" type="ORF">ATEG_03730</name>
</gene>
<feature type="compositionally biased region" description="Basic residues" evidence="1">
    <location>
        <begin position="95"/>
        <end position="104"/>
    </location>
</feature>
<proteinExistence type="predicted"/>
<sequence length="104" mass="11080">MAGETNSGVLLLGWATVTGPSHVNSKPNKEECGVKQGSRWMIVIDCLHPLTGPAHGRAAPACKRLGPDDGHSFFPHGMAAVSAENERDKRDIRSGSHHIRGGFV</sequence>
<dbReference type="VEuPathDB" id="FungiDB:ATEG_03730"/>
<dbReference type="EMBL" id="CH476598">
    <property type="protein sequence ID" value="EAU35532.1"/>
    <property type="molecule type" value="Genomic_DNA"/>
</dbReference>
<dbReference type="HOGENOM" id="CLU_2249562_0_0_1"/>
<feature type="compositionally biased region" description="Basic and acidic residues" evidence="1">
    <location>
        <begin position="84"/>
        <end position="94"/>
    </location>
</feature>